<feature type="transmembrane region" description="Helical" evidence="9">
    <location>
        <begin position="126"/>
        <end position="145"/>
    </location>
</feature>
<evidence type="ECO:0000256" key="8">
    <source>
        <dbReference type="ARBA" id="ARBA00023012"/>
    </source>
</evidence>
<evidence type="ECO:0000256" key="1">
    <source>
        <dbReference type="ARBA" id="ARBA00000085"/>
    </source>
</evidence>
<proteinExistence type="predicted"/>
<dbReference type="GO" id="GO:0016020">
    <property type="term" value="C:membrane"/>
    <property type="evidence" value="ECO:0007669"/>
    <property type="project" value="InterPro"/>
</dbReference>
<organism evidence="13 14">
    <name type="scientific">Virgisporangium aliadipatigenens</name>
    <dbReference type="NCBI Taxonomy" id="741659"/>
    <lineage>
        <taxon>Bacteria</taxon>
        <taxon>Bacillati</taxon>
        <taxon>Actinomycetota</taxon>
        <taxon>Actinomycetes</taxon>
        <taxon>Micromonosporales</taxon>
        <taxon>Micromonosporaceae</taxon>
        <taxon>Virgisporangium</taxon>
    </lineage>
</organism>
<accession>A0A8J4DMS7</accession>
<evidence type="ECO:0000313" key="14">
    <source>
        <dbReference type="Proteomes" id="UP000619260"/>
    </source>
</evidence>
<keyword evidence="4" id="KW-0808">Transferase</keyword>
<comment type="catalytic activity">
    <reaction evidence="1">
        <text>ATP + protein L-histidine = ADP + protein N-phospho-L-histidine.</text>
        <dbReference type="EC" id="2.7.13.3"/>
    </reaction>
</comment>
<reference evidence="13" key="1">
    <citation type="submission" date="2021-01" db="EMBL/GenBank/DDBJ databases">
        <title>Whole genome shotgun sequence of Virgisporangium aliadipatigenens NBRC 105644.</title>
        <authorList>
            <person name="Komaki H."/>
            <person name="Tamura T."/>
        </authorList>
    </citation>
    <scope>NUCLEOTIDE SEQUENCE</scope>
    <source>
        <strain evidence="13">NBRC 105644</strain>
    </source>
</reference>
<dbReference type="InterPro" id="IPR011712">
    <property type="entry name" value="Sig_transdc_His_kin_sub3_dim/P"/>
</dbReference>
<evidence type="ECO:0000259" key="10">
    <source>
        <dbReference type="Pfam" id="PF02518"/>
    </source>
</evidence>
<keyword evidence="5" id="KW-0547">Nucleotide-binding</keyword>
<dbReference type="InterPro" id="IPR003594">
    <property type="entry name" value="HATPase_dom"/>
</dbReference>
<feature type="domain" description="Histidine kinase/HSP90-like ATPase" evidence="10">
    <location>
        <begin position="365"/>
        <end position="452"/>
    </location>
</feature>
<keyword evidence="6" id="KW-0418">Kinase</keyword>
<keyword evidence="9" id="KW-0472">Membrane</keyword>
<dbReference type="Gene3D" id="3.30.565.10">
    <property type="entry name" value="Histidine kinase-like ATPase, C-terminal domain"/>
    <property type="match status" value="1"/>
</dbReference>
<evidence type="ECO:0000256" key="7">
    <source>
        <dbReference type="ARBA" id="ARBA00022840"/>
    </source>
</evidence>
<protein>
    <recommendedName>
        <fullName evidence="2">histidine kinase</fullName>
        <ecNumber evidence="2">2.7.13.3</ecNumber>
    </recommendedName>
</protein>
<dbReference type="GO" id="GO:0000155">
    <property type="term" value="F:phosphorelay sensor kinase activity"/>
    <property type="evidence" value="ECO:0007669"/>
    <property type="project" value="InterPro"/>
</dbReference>
<feature type="domain" description="DUF7134" evidence="12">
    <location>
        <begin position="17"/>
        <end position="175"/>
    </location>
</feature>
<evidence type="ECO:0000256" key="5">
    <source>
        <dbReference type="ARBA" id="ARBA00022741"/>
    </source>
</evidence>
<keyword evidence="7" id="KW-0067">ATP-binding</keyword>
<dbReference type="Pfam" id="PF02518">
    <property type="entry name" value="HATPase_c"/>
    <property type="match status" value="1"/>
</dbReference>
<dbReference type="PANTHER" id="PTHR24421">
    <property type="entry name" value="NITRATE/NITRITE SENSOR PROTEIN NARX-RELATED"/>
    <property type="match status" value="1"/>
</dbReference>
<keyword evidence="9" id="KW-1133">Transmembrane helix</keyword>
<dbReference type="Proteomes" id="UP000619260">
    <property type="component" value="Unassembled WGS sequence"/>
</dbReference>
<keyword evidence="9" id="KW-0812">Transmembrane</keyword>
<evidence type="ECO:0000313" key="13">
    <source>
        <dbReference type="EMBL" id="GIJ43689.1"/>
    </source>
</evidence>
<dbReference type="RefSeq" id="WP_203897246.1">
    <property type="nucleotide sequence ID" value="NZ_BOPF01000002.1"/>
</dbReference>
<dbReference type="EC" id="2.7.13.3" evidence="2"/>
<keyword evidence="3" id="KW-0597">Phosphoprotein</keyword>
<evidence type="ECO:0000256" key="4">
    <source>
        <dbReference type="ARBA" id="ARBA00022679"/>
    </source>
</evidence>
<comment type="caution">
    <text evidence="13">The sequence shown here is derived from an EMBL/GenBank/DDBJ whole genome shotgun (WGS) entry which is preliminary data.</text>
</comment>
<dbReference type="CDD" id="cd16917">
    <property type="entry name" value="HATPase_UhpB-NarQ-NarX-like"/>
    <property type="match status" value="1"/>
</dbReference>
<dbReference type="InterPro" id="IPR050482">
    <property type="entry name" value="Sensor_HK_TwoCompSys"/>
</dbReference>
<dbReference type="AlphaFoldDB" id="A0A8J4DMS7"/>
<dbReference type="Gene3D" id="1.20.5.1930">
    <property type="match status" value="1"/>
</dbReference>
<dbReference type="PANTHER" id="PTHR24421:SF10">
    <property type="entry name" value="NITRATE_NITRITE SENSOR PROTEIN NARQ"/>
    <property type="match status" value="1"/>
</dbReference>
<evidence type="ECO:0000256" key="3">
    <source>
        <dbReference type="ARBA" id="ARBA00022553"/>
    </source>
</evidence>
<dbReference type="InterPro" id="IPR055558">
    <property type="entry name" value="DUF7134"/>
</dbReference>
<evidence type="ECO:0000259" key="11">
    <source>
        <dbReference type="Pfam" id="PF07730"/>
    </source>
</evidence>
<dbReference type="GO" id="GO:0046983">
    <property type="term" value="F:protein dimerization activity"/>
    <property type="evidence" value="ECO:0007669"/>
    <property type="project" value="InterPro"/>
</dbReference>
<feature type="transmembrane region" description="Helical" evidence="9">
    <location>
        <begin position="151"/>
        <end position="171"/>
    </location>
</feature>
<sequence>MTVPALWWERPRRLLVRRWRSLNPLTRDAVGGGGLLAVSLVPGMSGSGADLPEFADLPMDATGWALLVALCVPLTLRRRWPAVCAVLTAVAFGLYQVLGYPNSAATLGFPFALYALGAHQVRGRRVLPLVLTFGYVALAVLLWRMGSGQSLLQYVEFYGVLAGFWIVGGWMRTQRAAAEAHRRDSMALAVVAERAVIARELHDVVTHHVTAMVLQADAAGLVLATDPALAAQGTKAVSDTGRQALAELRHLLRVLGTEERPAAQRHRAVEPKGAGQGLAGPRAAEAKVAAEQWAAEAKVAQAKVADERAAEEWAAEQWAVVDQGTADTSPTIDRITDLVERTRTLGQPVEWHEEGVARPTGGGVDLTLYRVVQESLTNAVKHAHGMPTHVRLTHSEHAVAVEIRTDGSATGPSGRAGRGLAGLRERVSVFGGDFEAGPTPAGGFVIRATVPFGAAR</sequence>
<gene>
    <name evidence="13" type="ORF">Val02_05750</name>
</gene>
<evidence type="ECO:0000256" key="9">
    <source>
        <dbReference type="SAM" id="Phobius"/>
    </source>
</evidence>
<evidence type="ECO:0000256" key="2">
    <source>
        <dbReference type="ARBA" id="ARBA00012438"/>
    </source>
</evidence>
<dbReference type="Pfam" id="PF23539">
    <property type="entry name" value="DUF7134"/>
    <property type="match status" value="1"/>
</dbReference>
<keyword evidence="8" id="KW-0902">Two-component regulatory system</keyword>
<dbReference type="SUPFAM" id="SSF55874">
    <property type="entry name" value="ATPase domain of HSP90 chaperone/DNA topoisomerase II/histidine kinase"/>
    <property type="match status" value="1"/>
</dbReference>
<feature type="transmembrane region" description="Helical" evidence="9">
    <location>
        <begin position="80"/>
        <end position="98"/>
    </location>
</feature>
<keyword evidence="14" id="KW-1185">Reference proteome</keyword>
<feature type="domain" description="Signal transduction histidine kinase subgroup 3 dimerisation and phosphoacceptor" evidence="11">
    <location>
        <begin position="193"/>
        <end position="257"/>
    </location>
</feature>
<dbReference type="Pfam" id="PF07730">
    <property type="entry name" value="HisKA_3"/>
    <property type="match status" value="1"/>
</dbReference>
<evidence type="ECO:0000256" key="6">
    <source>
        <dbReference type="ARBA" id="ARBA00022777"/>
    </source>
</evidence>
<evidence type="ECO:0000259" key="12">
    <source>
        <dbReference type="Pfam" id="PF23539"/>
    </source>
</evidence>
<dbReference type="InterPro" id="IPR036890">
    <property type="entry name" value="HATPase_C_sf"/>
</dbReference>
<dbReference type="GO" id="GO:0005524">
    <property type="term" value="F:ATP binding"/>
    <property type="evidence" value="ECO:0007669"/>
    <property type="project" value="UniProtKB-KW"/>
</dbReference>
<name>A0A8J4DMS7_9ACTN</name>
<dbReference type="EMBL" id="BOPF01000002">
    <property type="protein sequence ID" value="GIJ43689.1"/>
    <property type="molecule type" value="Genomic_DNA"/>
</dbReference>